<evidence type="ECO:0000313" key="1">
    <source>
        <dbReference type="EMBL" id="MEL0613290.1"/>
    </source>
</evidence>
<accession>A0ABU9G6C8</accession>
<keyword evidence="2" id="KW-1185">Reference proteome</keyword>
<dbReference type="RefSeq" id="WP_341564324.1">
    <property type="nucleotide sequence ID" value="NZ_JBAKAQ010000004.1"/>
</dbReference>
<dbReference type="InterPro" id="IPR007411">
    <property type="entry name" value="EpmC"/>
</dbReference>
<evidence type="ECO:0000313" key="2">
    <source>
        <dbReference type="Proteomes" id="UP001379949"/>
    </source>
</evidence>
<organism evidence="1 2">
    <name type="scientific">Marinomonas arenicola</name>
    <dbReference type="NCBI Taxonomy" id="569601"/>
    <lineage>
        <taxon>Bacteria</taxon>
        <taxon>Pseudomonadati</taxon>
        <taxon>Pseudomonadota</taxon>
        <taxon>Gammaproteobacteria</taxon>
        <taxon>Oceanospirillales</taxon>
        <taxon>Oceanospirillaceae</taxon>
        <taxon>Marinomonas</taxon>
    </lineage>
</organism>
<keyword evidence="1" id="KW-0251">Elongation factor</keyword>
<dbReference type="Pfam" id="PF04315">
    <property type="entry name" value="EpmC"/>
    <property type="match status" value="1"/>
</dbReference>
<reference evidence="1 2" key="1">
    <citation type="submission" date="2024-02" db="EMBL/GenBank/DDBJ databases">
        <title>Bacteria isolated from the canopy kelp, Nereocystis luetkeana.</title>
        <authorList>
            <person name="Pfister C.A."/>
            <person name="Younker I.T."/>
            <person name="Light S.H."/>
        </authorList>
    </citation>
    <scope>NUCLEOTIDE SEQUENCE [LARGE SCALE GENOMIC DNA]</scope>
    <source>
        <strain evidence="1 2">TI.4.07</strain>
    </source>
</reference>
<comment type="caution">
    <text evidence="1">The sequence shown here is derived from an EMBL/GenBank/DDBJ whole genome shotgun (WGS) entry which is preliminary data.</text>
</comment>
<keyword evidence="1" id="KW-0648">Protein biosynthesis</keyword>
<dbReference type="EMBL" id="JBAKAR010000005">
    <property type="protein sequence ID" value="MEL0613290.1"/>
    <property type="molecule type" value="Genomic_DNA"/>
</dbReference>
<dbReference type="GO" id="GO:0003746">
    <property type="term" value="F:translation elongation factor activity"/>
    <property type="evidence" value="ECO:0007669"/>
    <property type="project" value="UniProtKB-KW"/>
</dbReference>
<name>A0ABU9G6C8_9GAMM</name>
<sequence length="180" mass="20732">MVTAAQLIEAFDACFLSRFHTTLVGGADEPLYLPSKGKAIPAILYFRLDYPSSALHEISHWCLAGPQRRLLEDYGYWYETDSRTQQQQTLFEQVEVKPQAIECVLHWAAGLEFRVSVDNLALVDYDATPFQQSVYRQVGDYLISGLPERALTFAKYLLARRLPNIDFNEFIKQQYENNSR</sequence>
<gene>
    <name evidence="1" type="ORF">V6242_09030</name>
</gene>
<dbReference type="Proteomes" id="UP001379949">
    <property type="component" value="Unassembled WGS sequence"/>
</dbReference>
<protein>
    <submittedName>
        <fullName evidence="1">Elongation factor P hydroxylase</fullName>
    </submittedName>
</protein>
<proteinExistence type="predicted"/>